<dbReference type="AlphaFoldDB" id="A0A1E3XFT3"/>
<dbReference type="Proteomes" id="UP000094056">
    <property type="component" value="Unassembled WGS sequence"/>
</dbReference>
<dbReference type="InterPro" id="IPR011335">
    <property type="entry name" value="Restrct_endonuc-II-like"/>
</dbReference>
<gene>
    <name evidence="2" type="ORF">SCARUB_00334</name>
</gene>
<dbReference type="EMBL" id="MAYW01000005">
    <property type="protein sequence ID" value="ODS34460.1"/>
    <property type="molecule type" value="Genomic_DNA"/>
</dbReference>
<organism evidence="2 3">
    <name type="scientific">Candidatus Scalindua rubra</name>
    <dbReference type="NCBI Taxonomy" id="1872076"/>
    <lineage>
        <taxon>Bacteria</taxon>
        <taxon>Pseudomonadati</taxon>
        <taxon>Planctomycetota</taxon>
        <taxon>Candidatus Brocadiia</taxon>
        <taxon>Candidatus Brocadiales</taxon>
        <taxon>Candidatus Scalinduaceae</taxon>
        <taxon>Candidatus Scalindua</taxon>
    </lineage>
</organism>
<name>A0A1E3XFT3_9BACT</name>
<dbReference type="Pfam" id="PF05685">
    <property type="entry name" value="Uma2"/>
    <property type="match status" value="1"/>
</dbReference>
<dbReference type="InterPro" id="IPR012296">
    <property type="entry name" value="Nuclease_put_TT1808"/>
</dbReference>
<evidence type="ECO:0000313" key="2">
    <source>
        <dbReference type="EMBL" id="ODS34460.1"/>
    </source>
</evidence>
<evidence type="ECO:0000313" key="3">
    <source>
        <dbReference type="Proteomes" id="UP000094056"/>
    </source>
</evidence>
<dbReference type="PATRIC" id="fig|1872076.5.peg.369"/>
<proteinExistence type="predicted"/>
<dbReference type="CDD" id="cd06260">
    <property type="entry name" value="DUF820-like"/>
    <property type="match status" value="1"/>
</dbReference>
<dbReference type="InterPro" id="IPR008538">
    <property type="entry name" value="Uma2"/>
</dbReference>
<evidence type="ECO:0000259" key="1">
    <source>
        <dbReference type="Pfam" id="PF05685"/>
    </source>
</evidence>
<reference evidence="2 3" key="1">
    <citation type="submission" date="2016-07" db="EMBL/GenBank/DDBJ databases">
        <title>Draft genome of Scalindua rubra, obtained from a brine-seawater interface in the Red Sea, sheds light on salt adaptation in anammox bacteria.</title>
        <authorList>
            <person name="Speth D.R."/>
            <person name="Lagkouvardos I."/>
            <person name="Wang Y."/>
            <person name="Qian P.-Y."/>
            <person name="Dutilh B.E."/>
            <person name="Jetten M.S."/>
        </authorList>
    </citation>
    <scope>NUCLEOTIDE SEQUENCE [LARGE SCALE GENOMIC DNA]</scope>
    <source>
        <strain evidence="2">BSI-1</strain>
    </source>
</reference>
<dbReference type="SUPFAM" id="SSF52980">
    <property type="entry name" value="Restriction endonuclease-like"/>
    <property type="match status" value="1"/>
</dbReference>
<comment type="caution">
    <text evidence="2">The sequence shown here is derived from an EMBL/GenBank/DDBJ whole genome shotgun (WGS) entry which is preliminary data.</text>
</comment>
<dbReference type="PANTHER" id="PTHR34107">
    <property type="entry name" value="SLL0198 PROTEIN-RELATED"/>
    <property type="match status" value="1"/>
</dbReference>
<dbReference type="PANTHER" id="PTHR34107:SF4">
    <property type="entry name" value="SLL1222 PROTEIN"/>
    <property type="match status" value="1"/>
</dbReference>
<protein>
    <recommendedName>
        <fullName evidence="1">Putative restriction endonuclease domain-containing protein</fullName>
    </recommendedName>
</protein>
<feature type="domain" description="Putative restriction endonuclease" evidence="1">
    <location>
        <begin position="14"/>
        <end position="156"/>
    </location>
</feature>
<dbReference type="Gene3D" id="3.90.1570.10">
    <property type="entry name" value="tt1808, chain A"/>
    <property type="match status" value="1"/>
</dbReference>
<sequence>MVITTEHKKMTYADYLKIDDNKRYEILEGELKMIPAPSTGHQSVSRNLEFLIWSFVKEKGKGKVFYAPIDVVLDVDQVLQPDVVFIRGKNQNIIGKNAIQGTPDLVIEIVSPSSAFCDTVEKKEIYRKYGVMEYWLVFPDEKVIEVFTLEKEEYIEFCRSKKTGRVKSKILMGLEIDPKEVFET</sequence>
<accession>A0A1E3XFT3</accession>